<feature type="compositionally biased region" description="Polar residues" evidence="1">
    <location>
        <begin position="74"/>
        <end position="87"/>
    </location>
</feature>
<evidence type="ECO:0000256" key="1">
    <source>
        <dbReference type="SAM" id="MobiDB-lite"/>
    </source>
</evidence>
<name>A0AAV4H5N2_9GAST</name>
<accession>A0AAV4H5N2</accession>
<keyword evidence="3" id="KW-1185">Reference proteome</keyword>
<evidence type="ECO:0000313" key="2">
    <source>
        <dbReference type="EMBL" id="GFR91925.1"/>
    </source>
</evidence>
<proteinExistence type="predicted"/>
<feature type="compositionally biased region" description="Polar residues" evidence="1">
    <location>
        <begin position="10"/>
        <end position="25"/>
    </location>
</feature>
<feature type="region of interest" description="Disordered" evidence="1">
    <location>
        <begin position="61"/>
        <end position="104"/>
    </location>
</feature>
<dbReference type="EMBL" id="BMAT01005366">
    <property type="protein sequence ID" value="GFR91925.1"/>
    <property type="molecule type" value="Genomic_DNA"/>
</dbReference>
<evidence type="ECO:0000313" key="3">
    <source>
        <dbReference type="Proteomes" id="UP000762676"/>
    </source>
</evidence>
<dbReference type="Proteomes" id="UP000762676">
    <property type="component" value="Unassembled WGS sequence"/>
</dbReference>
<dbReference type="AlphaFoldDB" id="A0AAV4H5N2"/>
<protein>
    <submittedName>
        <fullName evidence="2">Uncharacterized protein</fullName>
    </submittedName>
</protein>
<sequence length="104" mass="12099">MQDIRPTPCITKSFSPTQRHTSSKNTNKEKESQALTLSYDTSSRRTELLNRHTVIIRVEETANTSQTKRHNKGLCQSENQSFTSPNTRNERELGFELETREKTW</sequence>
<comment type="caution">
    <text evidence="2">The sequence shown here is derived from an EMBL/GenBank/DDBJ whole genome shotgun (WGS) entry which is preliminary data.</text>
</comment>
<gene>
    <name evidence="2" type="ORF">ElyMa_002604800</name>
</gene>
<reference evidence="2 3" key="1">
    <citation type="journal article" date="2021" name="Elife">
        <title>Chloroplast acquisition without the gene transfer in kleptoplastic sea slugs, Plakobranchus ocellatus.</title>
        <authorList>
            <person name="Maeda T."/>
            <person name="Takahashi S."/>
            <person name="Yoshida T."/>
            <person name="Shimamura S."/>
            <person name="Takaki Y."/>
            <person name="Nagai Y."/>
            <person name="Toyoda A."/>
            <person name="Suzuki Y."/>
            <person name="Arimoto A."/>
            <person name="Ishii H."/>
            <person name="Satoh N."/>
            <person name="Nishiyama T."/>
            <person name="Hasebe M."/>
            <person name="Maruyama T."/>
            <person name="Minagawa J."/>
            <person name="Obokata J."/>
            <person name="Shigenobu S."/>
        </authorList>
    </citation>
    <scope>NUCLEOTIDE SEQUENCE [LARGE SCALE GENOMIC DNA]</scope>
</reference>
<feature type="region of interest" description="Disordered" evidence="1">
    <location>
        <begin position="1"/>
        <end position="39"/>
    </location>
</feature>
<organism evidence="2 3">
    <name type="scientific">Elysia marginata</name>
    <dbReference type="NCBI Taxonomy" id="1093978"/>
    <lineage>
        <taxon>Eukaryota</taxon>
        <taxon>Metazoa</taxon>
        <taxon>Spiralia</taxon>
        <taxon>Lophotrochozoa</taxon>
        <taxon>Mollusca</taxon>
        <taxon>Gastropoda</taxon>
        <taxon>Heterobranchia</taxon>
        <taxon>Euthyneura</taxon>
        <taxon>Panpulmonata</taxon>
        <taxon>Sacoglossa</taxon>
        <taxon>Placobranchoidea</taxon>
        <taxon>Plakobranchidae</taxon>
        <taxon>Elysia</taxon>
    </lineage>
</organism>
<feature type="compositionally biased region" description="Basic and acidic residues" evidence="1">
    <location>
        <begin position="88"/>
        <end position="104"/>
    </location>
</feature>